<sequence>MTMRSFFRRPRAVSAAKSIELIAAGAVVVDVRREQDWRRRHIPGSIHIPLAQLEERADELPDDRLLITFCTGGLLSSGAASLLTELGFDAANMARGLIDWRAAGGDLVGG</sequence>
<dbReference type="InterPro" id="IPR050229">
    <property type="entry name" value="GlpE_sulfurtransferase"/>
</dbReference>
<evidence type="ECO:0000313" key="3">
    <source>
        <dbReference type="Proteomes" id="UP000317209"/>
    </source>
</evidence>
<dbReference type="Proteomes" id="UP000317209">
    <property type="component" value="Unassembled WGS sequence"/>
</dbReference>
<dbReference type="PANTHER" id="PTHR43031:SF1">
    <property type="entry name" value="PYRIDINE NUCLEOTIDE-DISULPHIDE OXIDOREDUCTASE"/>
    <property type="match status" value="1"/>
</dbReference>
<keyword evidence="2" id="KW-0808">Transferase</keyword>
<proteinExistence type="predicted"/>
<accession>A0A543BA72</accession>
<name>A0A543BA72_9MICO</name>
<dbReference type="SMART" id="SM00450">
    <property type="entry name" value="RHOD"/>
    <property type="match status" value="1"/>
</dbReference>
<keyword evidence="3" id="KW-1185">Reference proteome</keyword>
<dbReference type="PANTHER" id="PTHR43031">
    <property type="entry name" value="FAD-DEPENDENT OXIDOREDUCTASE"/>
    <property type="match status" value="1"/>
</dbReference>
<protein>
    <submittedName>
        <fullName evidence="2">Rhodanese-related sulfurtransferase</fullName>
    </submittedName>
</protein>
<dbReference type="OrthoDB" id="9802028at2"/>
<evidence type="ECO:0000259" key="1">
    <source>
        <dbReference type="PROSITE" id="PS50206"/>
    </source>
</evidence>
<dbReference type="InterPro" id="IPR001763">
    <property type="entry name" value="Rhodanese-like_dom"/>
</dbReference>
<dbReference type="CDD" id="cd00158">
    <property type="entry name" value="RHOD"/>
    <property type="match status" value="1"/>
</dbReference>
<feature type="domain" description="Rhodanese" evidence="1">
    <location>
        <begin position="22"/>
        <end position="109"/>
    </location>
</feature>
<comment type="caution">
    <text evidence="2">The sequence shown here is derived from an EMBL/GenBank/DDBJ whole genome shotgun (WGS) entry which is preliminary data.</text>
</comment>
<reference evidence="2 3" key="1">
    <citation type="submission" date="2019-06" db="EMBL/GenBank/DDBJ databases">
        <title>Sequencing the genomes of 1000 actinobacteria strains.</title>
        <authorList>
            <person name="Klenk H.-P."/>
        </authorList>
    </citation>
    <scope>NUCLEOTIDE SEQUENCE [LARGE SCALE GENOMIC DNA]</scope>
    <source>
        <strain evidence="2 3">DSM 20169</strain>
    </source>
</reference>
<dbReference type="Gene3D" id="3.40.250.10">
    <property type="entry name" value="Rhodanese-like domain"/>
    <property type="match status" value="1"/>
</dbReference>
<dbReference type="PROSITE" id="PS50206">
    <property type="entry name" value="RHODANESE_3"/>
    <property type="match status" value="1"/>
</dbReference>
<dbReference type="AlphaFoldDB" id="A0A543BA72"/>
<dbReference type="InterPro" id="IPR036873">
    <property type="entry name" value="Rhodanese-like_dom_sf"/>
</dbReference>
<dbReference type="Pfam" id="PF00581">
    <property type="entry name" value="Rhodanese"/>
    <property type="match status" value="1"/>
</dbReference>
<dbReference type="EMBL" id="VFOX01000002">
    <property type="protein sequence ID" value="TQL81744.1"/>
    <property type="molecule type" value="Genomic_DNA"/>
</dbReference>
<dbReference type="RefSeq" id="WP_141873506.1">
    <property type="nucleotide sequence ID" value="NZ_VFOX01000002.1"/>
</dbReference>
<dbReference type="SUPFAM" id="SSF52821">
    <property type="entry name" value="Rhodanese/Cell cycle control phosphatase"/>
    <property type="match status" value="1"/>
</dbReference>
<dbReference type="GO" id="GO:0016740">
    <property type="term" value="F:transferase activity"/>
    <property type="evidence" value="ECO:0007669"/>
    <property type="project" value="UniProtKB-KW"/>
</dbReference>
<evidence type="ECO:0000313" key="2">
    <source>
        <dbReference type="EMBL" id="TQL81744.1"/>
    </source>
</evidence>
<organism evidence="2 3">
    <name type="scientific">Microbacterium saperdae</name>
    <dbReference type="NCBI Taxonomy" id="69368"/>
    <lineage>
        <taxon>Bacteria</taxon>
        <taxon>Bacillati</taxon>
        <taxon>Actinomycetota</taxon>
        <taxon>Actinomycetes</taxon>
        <taxon>Micrococcales</taxon>
        <taxon>Microbacteriaceae</taxon>
        <taxon>Microbacterium</taxon>
    </lineage>
</organism>
<gene>
    <name evidence="2" type="ORF">FB560_3220</name>
</gene>